<keyword evidence="1" id="KW-0732">Signal</keyword>
<organism evidence="2 3">
    <name type="scientific">Protomyces lactucae-debilis</name>
    <dbReference type="NCBI Taxonomy" id="2754530"/>
    <lineage>
        <taxon>Eukaryota</taxon>
        <taxon>Fungi</taxon>
        <taxon>Dikarya</taxon>
        <taxon>Ascomycota</taxon>
        <taxon>Taphrinomycotina</taxon>
        <taxon>Taphrinomycetes</taxon>
        <taxon>Taphrinales</taxon>
        <taxon>Protomycetaceae</taxon>
        <taxon>Protomyces</taxon>
    </lineage>
</organism>
<evidence type="ECO:0000313" key="2">
    <source>
        <dbReference type="EMBL" id="ORY76335.1"/>
    </source>
</evidence>
<proteinExistence type="predicted"/>
<dbReference type="AlphaFoldDB" id="A0A1Y2F027"/>
<feature type="non-terminal residue" evidence="2">
    <location>
        <position position="176"/>
    </location>
</feature>
<comment type="caution">
    <text evidence="2">The sequence shown here is derived from an EMBL/GenBank/DDBJ whole genome shotgun (WGS) entry which is preliminary data.</text>
</comment>
<name>A0A1Y2F027_PROLT</name>
<protein>
    <submittedName>
        <fullName evidence="2">Uncharacterized protein</fullName>
    </submittedName>
</protein>
<gene>
    <name evidence="2" type="ORF">BCR37DRAFT_383418</name>
</gene>
<feature type="signal peptide" evidence="1">
    <location>
        <begin position="1"/>
        <end position="24"/>
    </location>
</feature>
<keyword evidence="3" id="KW-1185">Reference proteome</keyword>
<evidence type="ECO:0000313" key="3">
    <source>
        <dbReference type="Proteomes" id="UP000193685"/>
    </source>
</evidence>
<accession>A0A1Y2F027</accession>
<dbReference type="EMBL" id="MCFI01000023">
    <property type="protein sequence ID" value="ORY76335.1"/>
    <property type="molecule type" value="Genomic_DNA"/>
</dbReference>
<sequence>MHCPMCPIFVFITVIMLKISPVQADKSCVKADFYLQRIESDDDNDCAARCKTRLKEFAAAYKKDPDPCQRGNGAYHSLMAMMMDPFTTECVCQATIRFMRFSKPTDYSGTLDEVGNPTIFLAKLNDTCSTRNVLNRMSTKHGWGQTGLPPVFSKKQVKCTDPVPAIKSPSSGSSSD</sequence>
<reference evidence="2 3" key="1">
    <citation type="submission" date="2016-07" db="EMBL/GenBank/DDBJ databases">
        <title>Pervasive Adenine N6-methylation of Active Genes in Fungi.</title>
        <authorList>
            <consortium name="DOE Joint Genome Institute"/>
            <person name="Mondo S.J."/>
            <person name="Dannebaum R.O."/>
            <person name="Kuo R.C."/>
            <person name="Labutti K."/>
            <person name="Haridas S."/>
            <person name="Kuo A."/>
            <person name="Salamov A."/>
            <person name="Ahrendt S.R."/>
            <person name="Lipzen A."/>
            <person name="Sullivan W."/>
            <person name="Andreopoulos W.B."/>
            <person name="Clum A."/>
            <person name="Lindquist E."/>
            <person name="Daum C."/>
            <person name="Ramamoorthy G.K."/>
            <person name="Gryganskyi A."/>
            <person name="Culley D."/>
            <person name="Magnuson J.K."/>
            <person name="James T.Y."/>
            <person name="O'Malley M.A."/>
            <person name="Stajich J.E."/>
            <person name="Spatafora J.W."/>
            <person name="Visel A."/>
            <person name="Grigoriev I.V."/>
        </authorList>
    </citation>
    <scope>NUCLEOTIDE SEQUENCE [LARGE SCALE GENOMIC DNA]</scope>
    <source>
        <strain evidence="2 3">12-1054</strain>
    </source>
</reference>
<evidence type="ECO:0000256" key="1">
    <source>
        <dbReference type="SAM" id="SignalP"/>
    </source>
</evidence>
<dbReference type="Proteomes" id="UP000193685">
    <property type="component" value="Unassembled WGS sequence"/>
</dbReference>
<feature type="chain" id="PRO_5012305206" evidence="1">
    <location>
        <begin position="25"/>
        <end position="176"/>
    </location>
</feature>
<dbReference type="GeneID" id="63786657"/>
<dbReference type="RefSeq" id="XP_040722598.1">
    <property type="nucleotide sequence ID" value="XM_040870058.1"/>
</dbReference>